<dbReference type="InterPro" id="IPR000571">
    <property type="entry name" value="Znf_CCCH"/>
</dbReference>
<feature type="region of interest" description="Disordered" evidence="11">
    <location>
        <begin position="275"/>
        <end position="295"/>
    </location>
</feature>
<evidence type="ECO:0000256" key="5">
    <source>
        <dbReference type="ARBA" id="ARBA00022737"/>
    </source>
</evidence>
<evidence type="ECO:0000256" key="2">
    <source>
        <dbReference type="ARBA" id="ARBA00016264"/>
    </source>
</evidence>
<feature type="zinc finger region" description="C3H1-type" evidence="10">
    <location>
        <begin position="90"/>
        <end position="117"/>
    </location>
</feature>
<evidence type="ECO:0000256" key="10">
    <source>
        <dbReference type="PROSITE-ProRule" id="PRU00723"/>
    </source>
</evidence>
<dbReference type="SMART" id="SM00356">
    <property type="entry name" value="ZnF_C3H1"/>
    <property type="match status" value="5"/>
</dbReference>
<evidence type="ECO:0000256" key="3">
    <source>
        <dbReference type="ARBA" id="ARBA00022664"/>
    </source>
</evidence>
<dbReference type="OrthoDB" id="1914176at2759"/>
<keyword evidence="8" id="KW-0694">RNA-binding</keyword>
<dbReference type="Pfam" id="PF15663">
    <property type="entry name" value="zf-CCCH_3"/>
    <property type="match status" value="1"/>
</dbReference>
<protein>
    <recommendedName>
        <fullName evidence="2">Cleavage and polyadenylation specificity factor subunit 4</fullName>
    </recommendedName>
</protein>
<evidence type="ECO:0000256" key="1">
    <source>
        <dbReference type="ARBA" id="ARBA00004123"/>
    </source>
</evidence>
<feature type="zinc finger region" description="C3H1-type" evidence="10">
    <location>
        <begin position="35"/>
        <end position="61"/>
    </location>
</feature>
<dbReference type="Proteomes" id="UP000708208">
    <property type="component" value="Unassembled WGS sequence"/>
</dbReference>
<sequence length="340" mass="38857">MEAVVANVDHIKFDIEVALEQQLGAEPLPFSGMDKSTAAICVFFIDGSCTKGSLCPFRHVRGDRTIVCKHWLRGLCKKGDQCEFLHEFDMTKMPECYFYTRFNACHNKECPFLHIDPESKVRPCPWYDRGFCRHGPNCRHRHVRKVLCMNYVAGFCPDGTECKFIHAPFELPQVDELAKNARKAGIICHICGEAGHKSYQCPKNTDLMDTSDSNRRQEEVPEGIKMPGREPENAPPPQKGFYPARPGDMHVRPGQYISSDQSAMGHQYQPYQFHPRPMFPKPHREQNKERDENAPRRNIEDVVCYKCGYKGHYANKCNKGHLAFLSHKAGPNTRDAGRNT</sequence>
<evidence type="ECO:0000256" key="4">
    <source>
        <dbReference type="ARBA" id="ARBA00022723"/>
    </source>
</evidence>
<keyword evidence="7 10" id="KW-0862">Zinc</keyword>
<feature type="domain" description="CCHC-type" evidence="13">
    <location>
        <begin position="304"/>
        <end position="317"/>
    </location>
</feature>
<name>A0A8J2MBY6_9HEXA</name>
<feature type="zinc finger region" description="C3H1-type" evidence="10">
    <location>
        <begin position="62"/>
        <end position="89"/>
    </location>
</feature>
<dbReference type="GO" id="GO:0003723">
    <property type="term" value="F:RNA binding"/>
    <property type="evidence" value="ECO:0007669"/>
    <property type="project" value="UniProtKB-KW"/>
</dbReference>
<evidence type="ECO:0000256" key="8">
    <source>
        <dbReference type="ARBA" id="ARBA00022884"/>
    </source>
</evidence>
<feature type="domain" description="C3H1-type" evidence="12">
    <location>
        <begin position="118"/>
        <end position="145"/>
    </location>
</feature>
<keyword evidence="3" id="KW-0507">mRNA processing</keyword>
<comment type="subcellular location">
    <subcellularLocation>
        <location evidence="1">Nucleus</location>
    </subcellularLocation>
</comment>
<feature type="domain" description="C3H1-type" evidence="12">
    <location>
        <begin position="62"/>
        <end position="89"/>
    </location>
</feature>
<dbReference type="PROSITE" id="PS50158">
    <property type="entry name" value="ZF_CCHC"/>
    <property type="match status" value="2"/>
</dbReference>
<evidence type="ECO:0000256" key="9">
    <source>
        <dbReference type="ARBA" id="ARBA00023242"/>
    </source>
</evidence>
<keyword evidence="5" id="KW-0677">Repeat</keyword>
<evidence type="ECO:0000256" key="6">
    <source>
        <dbReference type="ARBA" id="ARBA00022771"/>
    </source>
</evidence>
<feature type="domain" description="C3H1-type" evidence="12">
    <location>
        <begin position="35"/>
        <end position="61"/>
    </location>
</feature>
<organism evidence="14 15">
    <name type="scientific">Allacma fusca</name>
    <dbReference type="NCBI Taxonomy" id="39272"/>
    <lineage>
        <taxon>Eukaryota</taxon>
        <taxon>Metazoa</taxon>
        <taxon>Ecdysozoa</taxon>
        <taxon>Arthropoda</taxon>
        <taxon>Hexapoda</taxon>
        <taxon>Collembola</taxon>
        <taxon>Symphypleona</taxon>
        <taxon>Sminthuridae</taxon>
        <taxon>Allacma</taxon>
    </lineage>
</organism>
<evidence type="ECO:0000313" key="14">
    <source>
        <dbReference type="EMBL" id="CAG7836856.1"/>
    </source>
</evidence>
<feature type="compositionally biased region" description="Polar residues" evidence="11">
    <location>
        <begin position="202"/>
        <end position="211"/>
    </location>
</feature>
<reference evidence="14" key="1">
    <citation type="submission" date="2021-06" db="EMBL/GenBank/DDBJ databases">
        <authorList>
            <person name="Hodson N. C."/>
            <person name="Mongue J. A."/>
            <person name="Jaron S. K."/>
        </authorList>
    </citation>
    <scope>NUCLEOTIDE SEQUENCE</scope>
</reference>
<dbReference type="PANTHER" id="PTHR23102:SF24">
    <property type="entry name" value="CLEAVAGE AND POLYADENYLATION SPECIFICITY FACTOR SUBUNIT 4"/>
    <property type="match status" value="1"/>
</dbReference>
<dbReference type="SMART" id="SM00343">
    <property type="entry name" value="ZnF_C2HC"/>
    <property type="match status" value="2"/>
</dbReference>
<dbReference type="InterPro" id="IPR041686">
    <property type="entry name" value="Znf-CCCH_3"/>
</dbReference>
<evidence type="ECO:0000259" key="13">
    <source>
        <dbReference type="PROSITE" id="PS50158"/>
    </source>
</evidence>
<feature type="compositionally biased region" description="Basic and acidic residues" evidence="11">
    <location>
        <begin position="282"/>
        <end position="295"/>
    </location>
</feature>
<keyword evidence="15" id="KW-1185">Reference proteome</keyword>
<dbReference type="EMBL" id="CAJVCH010571176">
    <property type="protein sequence ID" value="CAG7836856.1"/>
    <property type="molecule type" value="Genomic_DNA"/>
</dbReference>
<evidence type="ECO:0000256" key="7">
    <source>
        <dbReference type="ARBA" id="ARBA00022833"/>
    </source>
</evidence>
<keyword evidence="4 10" id="KW-0479">Metal-binding</keyword>
<dbReference type="Pfam" id="PF00642">
    <property type="entry name" value="zf-CCCH"/>
    <property type="match status" value="1"/>
</dbReference>
<dbReference type="Pfam" id="PF00098">
    <property type="entry name" value="zf-CCHC"/>
    <property type="match status" value="2"/>
</dbReference>
<comment type="caution">
    <text evidence="14">The sequence shown here is derived from an EMBL/GenBank/DDBJ whole genome shotgun (WGS) entry which is preliminary data.</text>
</comment>
<feature type="domain" description="CCHC-type" evidence="13">
    <location>
        <begin position="188"/>
        <end position="203"/>
    </location>
</feature>
<dbReference type="GO" id="GO:0008270">
    <property type="term" value="F:zinc ion binding"/>
    <property type="evidence" value="ECO:0007669"/>
    <property type="project" value="UniProtKB-KW"/>
</dbReference>
<gene>
    <name evidence="14" type="ORF">AFUS01_LOCUS46050</name>
</gene>
<feature type="zinc finger region" description="C3H1-type" evidence="10">
    <location>
        <begin position="147"/>
        <end position="169"/>
    </location>
</feature>
<dbReference type="GO" id="GO:0005634">
    <property type="term" value="C:nucleus"/>
    <property type="evidence" value="ECO:0007669"/>
    <property type="project" value="UniProtKB-SubCell"/>
</dbReference>
<dbReference type="PANTHER" id="PTHR23102">
    <property type="entry name" value="CLEAVAGE AND POLYADENYLATION SPECIFICITY FACTOR SUBUNIT 4-RELATED"/>
    <property type="match status" value="1"/>
</dbReference>
<dbReference type="PROSITE" id="PS50103">
    <property type="entry name" value="ZF_C3H1"/>
    <property type="match status" value="5"/>
</dbReference>
<proteinExistence type="predicted"/>
<feature type="zinc finger region" description="C3H1-type" evidence="10">
    <location>
        <begin position="118"/>
        <end position="145"/>
    </location>
</feature>
<feature type="region of interest" description="Disordered" evidence="11">
    <location>
        <begin position="202"/>
        <end position="245"/>
    </location>
</feature>
<feature type="domain" description="C3H1-type" evidence="12">
    <location>
        <begin position="90"/>
        <end position="117"/>
    </location>
</feature>
<dbReference type="GO" id="GO:0006397">
    <property type="term" value="P:mRNA processing"/>
    <property type="evidence" value="ECO:0007669"/>
    <property type="project" value="UniProtKB-KW"/>
</dbReference>
<dbReference type="AlphaFoldDB" id="A0A8J2MBY6"/>
<accession>A0A8J2MBY6</accession>
<evidence type="ECO:0000313" key="15">
    <source>
        <dbReference type="Proteomes" id="UP000708208"/>
    </source>
</evidence>
<keyword evidence="9" id="KW-0539">Nucleus</keyword>
<feature type="domain" description="C3H1-type" evidence="12">
    <location>
        <begin position="147"/>
        <end position="169"/>
    </location>
</feature>
<dbReference type="InterPro" id="IPR045348">
    <property type="entry name" value="CPSF4/Yth1"/>
</dbReference>
<evidence type="ECO:0000256" key="11">
    <source>
        <dbReference type="SAM" id="MobiDB-lite"/>
    </source>
</evidence>
<evidence type="ECO:0000259" key="12">
    <source>
        <dbReference type="PROSITE" id="PS50103"/>
    </source>
</evidence>
<keyword evidence="6 10" id="KW-0863">Zinc-finger</keyword>
<dbReference type="FunFam" id="4.10.1000.10:FF:000005">
    <property type="entry name" value="cleavage and polyadenylation specificity factor subunit 4"/>
    <property type="match status" value="1"/>
</dbReference>
<dbReference type="InterPro" id="IPR001878">
    <property type="entry name" value="Znf_CCHC"/>
</dbReference>